<organism evidence="1 2">
    <name type="scientific">Candidatus Synechococcus calcipolaris G9</name>
    <dbReference type="NCBI Taxonomy" id="1497997"/>
    <lineage>
        <taxon>Bacteria</taxon>
        <taxon>Bacillati</taxon>
        <taxon>Cyanobacteriota</taxon>
        <taxon>Cyanophyceae</taxon>
        <taxon>Synechococcales</taxon>
        <taxon>Synechococcaceae</taxon>
        <taxon>Synechococcus</taxon>
    </lineage>
</organism>
<proteinExistence type="predicted"/>
<evidence type="ECO:0000313" key="2">
    <source>
        <dbReference type="Proteomes" id="UP001154265"/>
    </source>
</evidence>
<dbReference type="EMBL" id="JAKKUT010000001">
    <property type="protein sequence ID" value="MDG2989324.1"/>
    <property type="molecule type" value="Genomic_DNA"/>
</dbReference>
<gene>
    <name evidence="1" type="ORF">L3556_00030</name>
</gene>
<reference evidence="1" key="2">
    <citation type="submission" date="2022-01" db="EMBL/GenBank/DDBJ databases">
        <authorList>
            <person name="Zivanovic Y."/>
            <person name="Moreira D."/>
            <person name="Lopez-Garcia P."/>
        </authorList>
    </citation>
    <scope>NUCLEOTIDE SEQUENCE</scope>
    <source>
        <strain evidence="1">G9</strain>
    </source>
</reference>
<dbReference type="Proteomes" id="UP001154265">
    <property type="component" value="Unassembled WGS sequence"/>
</dbReference>
<name>A0ABT6ETQ7_9SYNE</name>
<keyword evidence="2" id="KW-1185">Reference proteome</keyword>
<reference evidence="1" key="1">
    <citation type="journal article" date="2022" name="Genome Biol. Evol.">
        <title>A New Gene Family Diagnostic for Intracellular Biomineralization of Amorphous Ca Carbonates by Cyanobacteria.</title>
        <authorList>
            <person name="Benzerara K."/>
            <person name="Duprat E."/>
            <person name="Bitard-Feildel T."/>
            <person name="Caumes G."/>
            <person name="Cassier-Chauvat C."/>
            <person name="Chauvat F."/>
            <person name="Dezi M."/>
            <person name="Diop S.I."/>
            <person name="Gaschignard G."/>
            <person name="Gorgen S."/>
            <person name="Gugger M."/>
            <person name="Lopez-Garcia P."/>
            <person name="Millet M."/>
            <person name="Skouri-Panet F."/>
            <person name="Moreira D."/>
            <person name="Callebaut I."/>
        </authorList>
    </citation>
    <scope>NUCLEOTIDE SEQUENCE</scope>
    <source>
        <strain evidence="1">G9</strain>
    </source>
</reference>
<comment type="caution">
    <text evidence="1">The sequence shown here is derived from an EMBL/GenBank/DDBJ whole genome shotgun (WGS) entry which is preliminary data.</text>
</comment>
<sequence length="112" mass="12540">MNDFVDIPTFFKVGNHWVNLQAIDCITEFQAEGKAMIFVLQIGESRIQVSGAGAIRLRAILAFLDDITDRAIVRLACPNFPNEQESTSSDWDAAVDTASQYETLNKADYFTF</sequence>
<dbReference type="RefSeq" id="WP_277865252.1">
    <property type="nucleotide sequence ID" value="NZ_JAKKUT010000001.1"/>
</dbReference>
<evidence type="ECO:0000313" key="1">
    <source>
        <dbReference type="EMBL" id="MDG2989324.1"/>
    </source>
</evidence>
<accession>A0ABT6ETQ7</accession>
<protein>
    <submittedName>
        <fullName evidence="1">Uncharacterized protein</fullName>
    </submittedName>
</protein>